<evidence type="ECO:0000313" key="2">
    <source>
        <dbReference type="Proteomes" id="UP000245626"/>
    </source>
</evidence>
<gene>
    <name evidence="1" type="ORF">IE53DRAFT_262904</name>
</gene>
<dbReference type="Proteomes" id="UP000245626">
    <property type="component" value="Unassembled WGS sequence"/>
</dbReference>
<keyword evidence="2" id="KW-1185">Reference proteome</keyword>
<proteinExistence type="predicted"/>
<protein>
    <submittedName>
        <fullName evidence="1">Uncharacterized protein</fullName>
    </submittedName>
</protein>
<evidence type="ECO:0000313" key="1">
    <source>
        <dbReference type="EMBL" id="PWN47192.1"/>
    </source>
</evidence>
<reference evidence="1 2" key="1">
    <citation type="journal article" date="2018" name="Mol. Biol. Evol.">
        <title>Broad Genomic Sampling Reveals a Smut Pathogenic Ancestry of the Fungal Clade Ustilaginomycotina.</title>
        <authorList>
            <person name="Kijpornyongpan T."/>
            <person name="Mondo S.J."/>
            <person name="Barry K."/>
            <person name="Sandor L."/>
            <person name="Lee J."/>
            <person name="Lipzen A."/>
            <person name="Pangilinan J."/>
            <person name="LaButti K."/>
            <person name="Hainaut M."/>
            <person name="Henrissat B."/>
            <person name="Grigoriev I.V."/>
            <person name="Spatafora J.W."/>
            <person name="Aime M.C."/>
        </authorList>
    </citation>
    <scope>NUCLEOTIDE SEQUENCE [LARGE SCALE GENOMIC DNA]</scope>
    <source>
        <strain evidence="1 2">SA 807</strain>
    </source>
</reference>
<accession>A0ACD0NMY8</accession>
<sequence length="745" mass="80217">MKGLKEFRRSLNKDRTSGGKPSGSSQSSSAASPATFTGVKSAVSIQPPKLVIRAIKDYRSTAPQELSFHKGDFFHVTSETGGNPDWFEACNPITNARGLVPASFFDVLSKSGRAPTSAAGPGASSPQLGSGPMGMGMGMGPSLGSKQQPSTSVSSPYGRAQGAAVTAKGGGGLYAVVKYNFVAERDDELEAKAGEPIIVIAQSNFEWFVAKPIGRLGGPGLIPVTFVEIRDLVTGQPIEDVQELIESGVVPKVEEWKKMTAEYKKNTIPLGRFDFQQPTNQPVADSPFNATFGVGGAQQHQQQQQLHHHHHQQQEHHFYSGATRETSSPVPPPKDSFYGGASGGMTAASAEDVGAVGNELPPGMSPGEPLPTGIITSATVDSFHYEQGDYWFRIQASHVSGPSSSAPASAPKAPEGEERDLILYRLYEDFYEFQIALLDHFPAEAGREVDEGGHSSERILPLMPGPLDQVDDLITSQRRVDLDAYIVELCALPAYIMRSELVRLFFEPRPGDHCTTHPAPAAAGSENEASDLRYEEYGYVTRGMDDNSLQETVVQGNGTSKYSEDQPVGPTRSREDELVDRARKMSIGGNGASTAPRDSGRSSNTDSRSSGPSHLSQPNVMMRNTSATTVGSRGSNSSGGGGGAGGGHLRQASGSNPSLPQQPPPYHRIKVARRGDKENLCAIRMPPSPTLENLLEKVRDRLGNDLERLYYHEDRNDTIKTDRELNEWLEDAISHGWKLMLFAGT</sequence>
<name>A0ACD0NMY8_9BASI</name>
<organism evidence="1 2">
    <name type="scientific">Violaceomyces palustris</name>
    <dbReference type="NCBI Taxonomy" id="1673888"/>
    <lineage>
        <taxon>Eukaryota</taxon>
        <taxon>Fungi</taxon>
        <taxon>Dikarya</taxon>
        <taxon>Basidiomycota</taxon>
        <taxon>Ustilaginomycotina</taxon>
        <taxon>Ustilaginomycetes</taxon>
        <taxon>Violaceomycetales</taxon>
        <taxon>Violaceomycetaceae</taxon>
        <taxon>Violaceomyces</taxon>
    </lineage>
</organism>
<dbReference type="EMBL" id="KZ820509">
    <property type="protein sequence ID" value="PWN47192.1"/>
    <property type="molecule type" value="Genomic_DNA"/>
</dbReference>